<dbReference type="OrthoDB" id="2959849at2759"/>
<dbReference type="EMBL" id="KN837334">
    <property type="protein sequence ID" value="KIJ27486.1"/>
    <property type="molecule type" value="Genomic_DNA"/>
</dbReference>
<sequence length="332" mass="37505">MVILAMLMTLGILLKFRPISTTSQAFYPSKIKPTRAERVILQREVITIFIRGVLPRSIMMRVKPSTTVGDILQNLRRRHLIADLHRTLGFKDTLRNIGAEDLSTLELRAFVLGGAPTDEVPKSSTPADSAANKDTQRCNRCHKWLPLELFPRKASLVRTKRCKPRTDHEVHLQLKRKARNAAIVASKENIDPGQGTAKSKLSEVAKKIPTISLSNMESLLEAHRNEAFEFEDFVTLPVDLRDKIFQAARYRFNLHKEMQSTEKCSEGTFTSTLNCAQLEGVETTRVLNLDPQKRRARMAMERYPCKGKLLITVLEESGPISHACQPGSIHNQ</sequence>
<name>A0A0C9UPV7_SPHS4</name>
<proteinExistence type="predicted"/>
<keyword evidence="1" id="KW-0732">Signal</keyword>
<keyword evidence="3" id="KW-1185">Reference proteome</keyword>
<feature type="chain" id="PRO_5002221206" evidence="1">
    <location>
        <begin position="22"/>
        <end position="332"/>
    </location>
</feature>
<accession>A0A0C9UPV7</accession>
<evidence type="ECO:0000256" key="1">
    <source>
        <dbReference type="SAM" id="SignalP"/>
    </source>
</evidence>
<protein>
    <submittedName>
        <fullName evidence="2">Uncharacterized protein</fullName>
    </submittedName>
</protein>
<reference evidence="2 3" key="1">
    <citation type="submission" date="2014-06" db="EMBL/GenBank/DDBJ databases">
        <title>Evolutionary Origins and Diversification of the Mycorrhizal Mutualists.</title>
        <authorList>
            <consortium name="DOE Joint Genome Institute"/>
            <consortium name="Mycorrhizal Genomics Consortium"/>
            <person name="Kohler A."/>
            <person name="Kuo A."/>
            <person name="Nagy L.G."/>
            <person name="Floudas D."/>
            <person name="Copeland A."/>
            <person name="Barry K.W."/>
            <person name="Cichocki N."/>
            <person name="Veneault-Fourrey C."/>
            <person name="LaButti K."/>
            <person name="Lindquist E.A."/>
            <person name="Lipzen A."/>
            <person name="Lundell T."/>
            <person name="Morin E."/>
            <person name="Murat C."/>
            <person name="Riley R."/>
            <person name="Ohm R."/>
            <person name="Sun H."/>
            <person name="Tunlid A."/>
            <person name="Henrissat B."/>
            <person name="Grigoriev I.V."/>
            <person name="Hibbett D.S."/>
            <person name="Martin F."/>
        </authorList>
    </citation>
    <scope>NUCLEOTIDE SEQUENCE [LARGE SCALE GENOMIC DNA]</scope>
    <source>
        <strain evidence="2 3">SS14</strain>
    </source>
</reference>
<dbReference type="AlphaFoldDB" id="A0A0C9UPV7"/>
<dbReference type="Proteomes" id="UP000054279">
    <property type="component" value="Unassembled WGS sequence"/>
</dbReference>
<evidence type="ECO:0000313" key="2">
    <source>
        <dbReference type="EMBL" id="KIJ27486.1"/>
    </source>
</evidence>
<evidence type="ECO:0000313" key="3">
    <source>
        <dbReference type="Proteomes" id="UP000054279"/>
    </source>
</evidence>
<organism evidence="2 3">
    <name type="scientific">Sphaerobolus stellatus (strain SS14)</name>
    <dbReference type="NCBI Taxonomy" id="990650"/>
    <lineage>
        <taxon>Eukaryota</taxon>
        <taxon>Fungi</taxon>
        <taxon>Dikarya</taxon>
        <taxon>Basidiomycota</taxon>
        <taxon>Agaricomycotina</taxon>
        <taxon>Agaricomycetes</taxon>
        <taxon>Phallomycetidae</taxon>
        <taxon>Geastrales</taxon>
        <taxon>Sphaerobolaceae</taxon>
        <taxon>Sphaerobolus</taxon>
    </lineage>
</organism>
<dbReference type="HOGENOM" id="CLU_837203_0_0_1"/>
<gene>
    <name evidence="2" type="ORF">M422DRAFT_271343</name>
</gene>
<feature type="signal peptide" evidence="1">
    <location>
        <begin position="1"/>
        <end position="21"/>
    </location>
</feature>